<reference evidence="8 10" key="2">
    <citation type="submission" date="2017-06" db="EMBL/GenBank/DDBJ databases">
        <authorList>
            <consortium name="Pathogen Informatics"/>
        </authorList>
    </citation>
    <scope>NUCLEOTIDE SEQUENCE [LARGE SCALE GENOMIC DNA]</scope>
    <source>
        <strain evidence="8 10">NCTC12947</strain>
    </source>
</reference>
<dbReference type="Proteomes" id="UP000065822">
    <property type="component" value="Chromosome"/>
</dbReference>
<evidence type="ECO:0000313" key="7">
    <source>
        <dbReference type="EMBL" id="AMD85599.1"/>
    </source>
</evidence>
<comment type="subcellular location">
    <subcellularLocation>
        <location evidence="1">Cell inner membrane</location>
    </subcellularLocation>
</comment>
<organism evidence="8 10">
    <name type="scientific">Capnocytophaga haemolytica</name>
    <dbReference type="NCBI Taxonomy" id="45243"/>
    <lineage>
        <taxon>Bacteria</taxon>
        <taxon>Pseudomonadati</taxon>
        <taxon>Bacteroidota</taxon>
        <taxon>Flavobacteriia</taxon>
        <taxon>Flavobacteriales</taxon>
        <taxon>Flavobacteriaceae</taxon>
        <taxon>Capnocytophaga</taxon>
    </lineage>
</organism>
<evidence type="ECO:0000256" key="4">
    <source>
        <dbReference type="ARBA" id="ARBA00022679"/>
    </source>
</evidence>
<keyword evidence="6 8" id="KW-0012">Acyltransferase</keyword>
<name>A0AAX2H2M5_9FLAO</name>
<dbReference type="GO" id="GO:0009247">
    <property type="term" value="P:glycolipid biosynthetic process"/>
    <property type="evidence" value="ECO:0007669"/>
    <property type="project" value="UniProtKB-ARBA"/>
</dbReference>
<evidence type="ECO:0000256" key="2">
    <source>
        <dbReference type="ARBA" id="ARBA00022475"/>
    </source>
</evidence>
<evidence type="ECO:0000256" key="5">
    <source>
        <dbReference type="ARBA" id="ARBA00023136"/>
    </source>
</evidence>
<dbReference type="EMBL" id="LT906449">
    <property type="protein sequence ID" value="SNV16852.1"/>
    <property type="molecule type" value="Genomic_DNA"/>
</dbReference>
<dbReference type="Pfam" id="PF03279">
    <property type="entry name" value="Lip_A_acyltrans"/>
    <property type="match status" value="1"/>
</dbReference>
<dbReference type="GO" id="GO:0005886">
    <property type="term" value="C:plasma membrane"/>
    <property type="evidence" value="ECO:0007669"/>
    <property type="project" value="UniProtKB-SubCell"/>
</dbReference>
<keyword evidence="9" id="KW-1185">Reference proteome</keyword>
<accession>A0AAX2H2M5</accession>
<dbReference type="Proteomes" id="UP000215539">
    <property type="component" value="Chromosome 1"/>
</dbReference>
<keyword evidence="5" id="KW-0472">Membrane</keyword>
<proteinExistence type="predicted"/>
<keyword evidence="3" id="KW-0997">Cell inner membrane</keyword>
<dbReference type="CDD" id="cd07984">
    <property type="entry name" value="LPLAT_LABLAT-like"/>
    <property type="match status" value="1"/>
</dbReference>
<reference evidence="7 9" key="1">
    <citation type="submission" date="2016-02" db="EMBL/GenBank/DDBJ databases">
        <authorList>
            <person name="Holder M.E."/>
            <person name="Ajami N.J."/>
            <person name="Petrosino J.F."/>
        </authorList>
    </citation>
    <scope>NUCLEOTIDE SEQUENCE [LARGE SCALE GENOMIC DNA]</scope>
    <source>
        <strain evidence="7 9">CCUG 32990</strain>
    </source>
</reference>
<evidence type="ECO:0000256" key="1">
    <source>
        <dbReference type="ARBA" id="ARBA00004533"/>
    </source>
</evidence>
<dbReference type="KEGG" id="chg:AXF12_08795"/>
<dbReference type="PANTHER" id="PTHR30606">
    <property type="entry name" value="LIPID A BIOSYNTHESIS LAUROYL ACYLTRANSFERASE"/>
    <property type="match status" value="1"/>
</dbReference>
<evidence type="ECO:0000256" key="3">
    <source>
        <dbReference type="ARBA" id="ARBA00022519"/>
    </source>
</evidence>
<evidence type="ECO:0000313" key="9">
    <source>
        <dbReference type="Proteomes" id="UP000065822"/>
    </source>
</evidence>
<gene>
    <name evidence="8" type="primary">htrB</name>
    <name evidence="7" type="ORF">AXF12_08795</name>
    <name evidence="8" type="ORF">SAMEA44541418_02404</name>
</gene>
<evidence type="ECO:0000313" key="8">
    <source>
        <dbReference type="EMBL" id="SNV16852.1"/>
    </source>
</evidence>
<keyword evidence="2" id="KW-1003">Cell membrane</keyword>
<dbReference type="PANTHER" id="PTHR30606:SF10">
    <property type="entry name" value="PHOSPHATIDYLINOSITOL MANNOSIDE ACYLTRANSFERASE"/>
    <property type="match status" value="1"/>
</dbReference>
<evidence type="ECO:0000256" key="6">
    <source>
        <dbReference type="ARBA" id="ARBA00023315"/>
    </source>
</evidence>
<sequence length="288" mass="35258">MDLIIYIIAFPLIWILSRLPFRVFYWVSDFFYLIIYKLLKFRVKVVRKNLSIAFPFKSKDELLEIEKKFYRHFCDTFLEMVKSYGMDEKEMKKRMIYTNLEVLKKYENENRSILFMCGHYASYEWLLSLAYYLKHKSYALYTPLSNKYFDKLVQKIRMKHHSYLLPRYTAHREMKKHKDNHDVCCYGFASDQIPNNRKNYMRAFLGLRTPVFTGAERLGKQLNTVIVFAKIEKIKRGYYHTTFEVLAENPNEFVDYQITDYFFERLNQLIYAQPEFYLWTHNRFKRDH</sequence>
<dbReference type="InterPro" id="IPR004960">
    <property type="entry name" value="LipA_acyltrans"/>
</dbReference>
<dbReference type="RefSeq" id="WP_066430346.1">
    <property type="nucleotide sequence ID" value="NZ_CP014227.1"/>
</dbReference>
<dbReference type="GO" id="GO:0016746">
    <property type="term" value="F:acyltransferase activity"/>
    <property type="evidence" value="ECO:0007669"/>
    <property type="project" value="UniProtKB-KW"/>
</dbReference>
<keyword evidence="4 8" id="KW-0808">Transferase</keyword>
<evidence type="ECO:0000313" key="10">
    <source>
        <dbReference type="Proteomes" id="UP000215539"/>
    </source>
</evidence>
<dbReference type="EMBL" id="CP014227">
    <property type="protein sequence ID" value="AMD85599.1"/>
    <property type="molecule type" value="Genomic_DNA"/>
</dbReference>
<dbReference type="AlphaFoldDB" id="A0AAX2H2M5"/>
<protein>
    <submittedName>
        <fullName evidence="7">Lipid A biosynthesis acyltransferase</fullName>
    </submittedName>
    <submittedName>
        <fullName evidence="8">Lipid A biosynthesis lauroyl acyltransferase</fullName>
        <ecNumber evidence="8">2.3.1.-</ecNumber>
    </submittedName>
</protein>
<dbReference type="EC" id="2.3.1.-" evidence="8"/>